<keyword evidence="4 8" id="KW-0812">Transmembrane</keyword>
<dbReference type="PROSITE" id="PS50850">
    <property type="entry name" value="MFS"/>
    <property type="match status" value="1"/>
</dbReference>
<dbReference type="Gene3D" id="1.20.1250.20">
    <property type="entry name" value="MFS general substrate transporter like domains"/>
    <property type="match status" value="2"/>
</dbReference>
<dbReference type="InterPro" id="IPR050930">
    <property type="entry name" value="MFS_Vesicular_Transporter"/>
</dbReference>
<comment type="similarity">
    <text evidence="2">Belongs to the major facilitator superfamily. Vesicular transporter family.</text>
</comment>
<proteinExistence type="inferred from homology"/>
<dbReference type="PANTHER" id="PTHR23506:SF35">
    <property type="entry name" value="MAJOR FACILITATOR SUPERFAMILY (MFS) PROFILE DOMAIN-CONTAINING PROTEIN-RELATED"/>
    <property type="match status" value="1"/>
</dbReference>
<feature type="transmembrane region" description="Helical" evidence="8">
    <location>
        <begin position="93"/>
        <end position="115"/>
    </location>
</feature>
<accession>A0A9W9KNN4</accession>
<feature type="transmembrane region" description="Helical" evidence="8">
    <location>
        <begin position="430"/>
        <end position="452"/>
    </location>
</feature>
<keyword evidence="5 8" id="KW-1133">Transmembrane helix</keyword>
<comment type="subcellular location">
    <subcellularLocation>
        <location evidence="1">Membrane</location>
        <topology evidence="1">Multi-pass membrane protein</topology>
    </subcellularLocation>
</comment>
<dbReference type="InterPro" id="IPR001958">
    <property type="entry name" value="Tet-R_TetA/multi-R_MdtG-like"/>
</dbReference>
<evidence type="ECO:0000256" key="6">
    <source>
        <dbReference type="ARBA" id="ARBA00023136"/>
    </source>
</evidence>
<dbReference type="RefSeq" id="XP_056480528.1">
    <property type="nucleotide sequence ID" value="XM_056613304.1"/>
</dbReference>
<evidence type="ECO:0000256" key="3">
    <source>
        <dbReference type="ARBA" id="ARBA00022448"/>
    </source>
</evidence>
<dbReference type="GO" id="GO:0022857">
    <property type="term" value="F:transmembrane transporter activity"/>
    <property type="evidence" value="ECO:0007669"/>
    <property type="project" value="InterPro"/>
</dbReference>
<evidence type="ECO:0000256" key="4">
    <source>
        <dbReference type="ARBA" id="ARBA00022692"/>
    </source>
</evidence>
<evidence type="ECO:0000256" key="1">
    <source>
        <dbReference type="ARBA" id="ARBA00004141"/>
    </source>
</evidence>
<evidence type="ECO:0000313" key="10">
    <source>
        <dbReference type="EMBL" id="KAJ5112755.1"/>
    </source>
</evidence>
<feature type="transmembrane region" description="Helical" evidence="8">
    <location>
        <begin position="121"/>
        <end position="138"/>
    </location>
</feature>
<feature type="transmembrane region" description="Helical" evidence="8">
    <location>
        <begin position="292"/>
        <end position="318"/>
    </location>
</feature>
<feature type="region of interest" description="Disordered" evidence="7">
    <location>
        <begin position="201"/>
        <end position="234"/>
    </location>
</feature>
<keyword evidence="3" id="KW-0813">Transport</keyword>
<organism evidence="10 11">
    <name type="scientific">Penicillium argentinense</name>
    <dbReference type="NCBI Taxonomy" id="1131581"/>
    <lineage>
        <taxon>Eukaryota</taxon>
        <taxon>Fungi</taxon>
        <taxon>Dikarya</taxon>
        <taxon>Ascomycota</taxon>
        <taxon>Pezizomycotina</taxon>
        <taxon>Eurotiomycetes</taxon>
        <taxon>Eurotiomycetidae</taxon>
        <taxon>Eurotiales</taxon>
        <taxon>Aspergillaceae</taxon>
        <taxon>Penicillium</taxon>
    </lineage>
</organism>
<protein>
    <recommendedName>
        <fullName evidence="9">Major facilitator superfamily (MFS) profile domain-containing protein</fullName>
    </recommendedName>
</protein>
<dbReference type="InterPro" id="IPR020846">
    <property type="entry name" value="MFS_dom"/>
</dbReference>
<keyword evidence="6 8" id="KW-0472">Membrane</keyword>
<feature type="transmembrane region" description="Helical" evidence="8">
    <location>
        <begin position="62"/>
        <end position="81"/>
    </location>
</feature>
<dbReference type="AlphaFoldDB" id="A0A9W9KNN4"/>
<evidence type="ECO:0000256" key="5">
    <source>
        <dbReference type="ARBA" id="ARBA00022989"/>
    </source>
</evidence>
<dbReference type="OrthoDB" id="5086884at2759"/>
<keyword evidence="11" id="KW-1185">Reference proteome</keyword>
<feature type="transmembrane region" description="Helical" evidence="8">
    <location>
        <begin position="179"/>
        <end position="198"/>
    </location>
</feature>
<evidence type="ECO:0000313" key="11">
    <source>
        <dbReference type="Proteomes" id="UP001149074"/>
    </source>
</evidence>
<dbReference type="Pfam" id="PF07690">
    <property type="entry name" value="MFS_1"/>
    <property type="match status" value="1"/>
</dbReference>
<comment type="caution">
    <text evidence="10">The sequence shown here is derived from an EMBL/GenBank/DDBJ whole genome shotgun (WGS) entry which is preliminary data.</text>
</comment>
<feature type="transmembrane region" description="Helical" evidence="8">
    <location>
        <begin position="261"/>
        <end position="280"/>
    </location>
</feature>
<dbReference type="CDD" id="cd17325">
    <property type="entry name" value="MFS_MdtG_SLC18_like"/>
    <property type="match status" value="1"/>
</dbReference>
<evidence type="ECO:0000256" key="7">
    <source>
        <dbReference type="SAM" id="MobiDB-lite"/>
    </source>
</evidence>
<dbReference type="InterPro" id="IPR011701">
    <property type="entry name" value="MFS"/>
</dbReference>
<dbReference type="InterPro" id="IPR036259">
    <property type="entry name" value="MFS_trans_sf"/>
</dbReference>
<feature type="transmembrane region" description="Helical" evidence="8">
    <location>
        <begin position="403"/>
        <end position="424"/>
    </location>
</feature>
<gene>
    <name evidence="10" type="ORF">N7532_000800</name>
</gene>
<evidence type="ECO:0000256" key="8">
    <source>
        <dbReference type="SAM" id="Phobius"/>
    </source>
</evidence>
<dbReference type="Proteomes" id="UP001149074">
    <property type="component" value="Unassembled WGS sequence"/>
</dbReference>
<dbReference type="EMBL" id="JAPQKI010000001">
    <property type="protein sequence ID" value="KAJ5112755.1"/>
    <property type="molecule type" value="Genomic_DNA"/>
</dbReference>
<reference evidence="10" key="1">
    <citation type="submission" date="2022-11" db="EMBL/GenBank/DDBJ databases">
        <authorList>
            <person name="Petersen C."/>
        </authorList>
    </citation>
    <scope>NUCLEOTIDE SEQUENCE</scope>
    <source>
        <strain evidence="10">IBT 30761</strain>
    </source>
</reference>
<feature type="domain" description="Major facilitator superfamily (MFS) profile" evidence="9">
    <location>
        <begin position="20"/>
        <end position="456"/>
    </location>
</feature>
<feature type="transmembrane region" description="Helical" evidence="8">
    <location>
        <begin position="18"/>
        <end position="42"/>
    </location>
</feature>
<reference evidence="10" key="2">
    <citation type="journal article" date="2023" name="IMA Fungus">
        <title>Comparative genomic study of the Penicillium genus elucidates a diverse pangenome and 15 lateral gene transfer events.</title>
        <authorList>
            <person name="Petersen C."/>
            <person name="Sorensen T."/>
            <person name="Nielsen M.R."/>
            <person name="Sondergaard T.E."/>
            <person name="Sorensen J.L."/>
            <person name="Fitzpatrick D.A."/>
            <person name="Frisvad J.C."/>
            <person name="Nielsen K.L."/>
        </authorList>
    </citation>
    <scope>NUCLEOTIDE SEQUENCE</scope>
    <source>
        <strain evidence="10">IBT 30761</strain>
    </source>
</reference>
<evidence type="ECO:0000259" key="9">
    <source>
        <dbReference type="PROSITE" id="PS50850"/>
    </source>
</evidence>
<feature type="transmembrane region" description="Helical" evidence="8">
    <location>
        <begin position="330"/>
        <end position="348"/>
    </location>
</feature>
<dbReference type="SUPFAM" id="SSF103473">
    <property type="entry name" value="MFS general substrate transporter"/>
    <property type="match status" value="1"/>
</dbReference>
<dbReference type="PANTHER" id="PTHR23506">
    <property type="entry name" value="GH10249P"/>
    <property type="match status" value="1"/>
</dbReference>
<feature type="transmembrane region" description="Helical" evidence="8">
    <location>
        <begin position="354"/>
        <end position="382"/>
    </location>
</feature>
<dbReference type="PRINTS" id="PR01035">
    <property type="entry name" value="TCRTETA"/>
</dbReference>
<name>A0A9W9KNN4_9EURO</name>
<feature type="transmembrane region" description="Helical" evidence="8">
    <location>
        <begin position="150"/>
        <end position="173"/>
    </location>
</feature>
<sequence>MSDEDHGQTEYGWRSSRILIISTACLALFTETLLYGFVVPILPYMLEVRLHIDPSQTQSITSALLSVHGFATLILTPLIAAAADKTPNRKIPLIISLVVCLGGTVLVAFTPTLWAIYLGRILQGVSGSAAWIICLAMLTDNAGPGRVGRVMGLSMSVVMTGTVAGPTVAGALLEWMGYWPAWSVPIGIILINIAGRLITEEPQKPPPSPPRTEEDVENAETSPLLSGSDSECSAETFSQDKDTCLPAPSSFYWVMLRDCRVLASISTTTVNSIIIAGFNATLPVHLRAIFNWGSFTVGMMFLLIRIPTIVFGPFMGMLRDHVGLRYPTALGWLLLTPLIFCLGIPSGPEHHGKEFFVTCIACIGLGSTLIQGAGVLHTITILRDVELKQPQIFGRQGGLSRVFAINEVSFNAGLMFGPLLAGGLTEAIGYSYMNIILAVICFANAVFVFYFFEKGISQSEK</sequence>
<dbReference type="GeneID" id="81352283"/>
<evidence type="ECO:0000256" key="2">
    <source>
        <dbReference type="ARBA" id="ARBA00006829"/>
    </source>
</evidence>
<dbReference type="GO" id="GO:0016020">
    <property type="term" value="C:membrane"/>
    <property type="evidence" value="ECO:0007669"/>
    <property type="project" value="UniProtKB-SubCell"/>
</dbReference>
<feature type="compositionally biased region" description="Polar residues" evidence="7">
    <location>
        <begin position="219"/>
        <end position="234"/>
    </location>
</feature>